<feature type="transmembrane region" description="Helical" evidence="3">
    <location>
        <begin position="76"/>
        <end position="94"/>
    </location>
</feature>
<protein>
    <submittedName>
        <fullName evidence="4">Uncharacterized protein</fullName>
    </submittedName>
</protein>
<keyword evidence="3" id="KW-1133">Transmembrane helix</keyword>
<feature type="region of interest" description="Disordered" evidence="2">
    <location>
        <begin position="380"/>
        <end position="399"/>
    </location>
</feature>
<accession>A0A4Q4T1K6</accession>
<feature type="transmembrane region" description="Helical" evidence="3">
    <location>
        <begin position="100"/>
        <end position="123"/>
    </location>
</feature>
<feature type="coiled-coil region" evidence="1">
    <location>
        <begin position="252"/>
        <end position="279"/>
    </location>
</feature>
<evidence type="ECO:0000313" key="4">
    <source>
        <dbReference type="EMBL" id="RYO97030.1"/>
    </source>
</evidence>
<sequence length="531" mass="59690">MGSGSSTQFVPNGELVIAESFQPCHLFGDPDLFGLGIRLSFYVQYFTAFLALLVAAISKKKSRRDKLHQDYRNLRISVTVLALAIFLALCINSTGDSLVILDWALVTVLVLSGLLILGIPLFAARILSQLLILINRDVQQELDSLDGRRDEAESEFREARLRAAQNLARNYYIATAISRQESQRSKALWRQRQQAVDSFVSRLNRYNDDFRPEQRSESSRAGEDRLDDFNLGVLMTELQQSNTRVEQDAECLQMLNQKVSKLREQAAAAKVRAALLKKKHKGGQESFILDEMSASFLILSWLAFIYALPWLYFRGLYNGTKPACDVRIPLIVYPVSIYNHRFITFMRFGAVFGAVVAGPILFCIVAKYAIEGWRNGAGIRPVTPQQSESEHRDDSDEMKEAKYDAEKAFKLLERWLDYGVLYWMASSIITTIVTMEVALSLNHIDITAPPSSTGQLIALVVALGQFVMVFYHSVTPQQYTGVTPSETGGVHDGHVPPSERDLEAQTQRDQEPEQRRDVREQSPVGVSHSAS</sequence>
<feature type="compositionally biased region" description="Basic and acidic residues" evidence="2">
    <location>
        <begin position="489"/>
        <end position="520"/>
    </location>
</feature>
<feature type="transmembrane region" description="Helical" evidence="3">
    <location>
        <begin position="287"/>
        <end position="312"/>
    </location>
</feature>
<gene>
    <name evidence="4" type="ORF">DL764_007380</name>
</gene>
<keyword evidence="1" id="KW-0175">Coiled coil</keyword>
<reference evidence="4 5" key="1">
    <citation type="submission" date="2018-06" db="EMBL/GenBank/DDBJ databases">
        <title>Complete Genomes of Monosporascus.</title>
        <authorList>
            <person name="Robinson A.J."/>
            <person name="Natvig D.O."/>
        </authorList>
    </citation>
    <scope>NUCLEOTIDE SEQUENCE [LARGE SCALE GENOMIC DNA]</scope>
    <source>
        <strain evidence="4 5">CBS 110550</strain>
    </source>
</reference>
<proteinExistence type="predicted"/>
<dbReference type="Proteomes" id="UP000293360">
    <property type="component" value="Unassembled WGS sequence"/>
</dbReference>
<feature type="coiled-coil region" evidence="1">
    <location>
        <begin position="135"/>
        <end position="162"/>
    </location>
</feature>
<keyword evidence="3" id="KW-0472">Membrane</keyword>
<comment type="caution">
    <text evidence="4">The sequence shown here is derived from an EMBL/GenBank/DDBJ whole genome shotgun (WGS) entry which is preliminary data.</text>
</comment>
<feature type="compositionally biased region" description="Basic and acidic residues" evidence="2">
    <location>
        <begin position="388"/>
        <end position="399"/>
    </location>
</feature>
<feature type="transmembrane region" description="Helical" evidence="3">
    <location>
        <begin position="35"/>
        <end position="55"/>
    </location>
</feature>
<name>A0A4Q4T1K6_9PEZI</name>
<evidence type="ECO:0000313" key="5">
    <source>
        <dbReference type="Proteomes" id="UP000293360"/>
    </source>
</evidence>
<dbReference type="OrthoDB" id="3945378at2759"/>
<dbReference type="AlphaFoldDB" id="A0A4Q4T1K6"/>
<evidence type="ECO:0000256" key="3">
    <source>
        <dbReference type="SAM" id="Phobius"/>
    </source>
</evidence>
<feature type="region of interest" description="Disordered" evidence="2">
    <location>
        <begin position="482"/>
        <end position="531"/>
    </location>
</feature>
<evidence type="ECO:0000256" key="2">
    <source>
        <dbReference type="SAM" id="MobiDB-lite"/>
    </source>
</evidence>
<feature type="transmembrane region" description="Helical" evidence="3">
    <location>
        <begin position="420"/>
        <end position="441"/>
    </location>
</feature>
<organism evidence="4 5">
    <name type="scientific">Monosporascus ibericus</name>
    <dbReference type="NCBI Taxonomy" id="155417"/>
    <lineage>
        <taxon>Eukaryota</taxon>
        <taxon>Fungi</taxon>
        <taxon>Dikarya</taxon>
        <taxon>Ascomycota</taxon>
        <taxon>Pezizomycotina</taxon>
        <taxon>Sordariomycetes</taxon>
        <taxon>Xylariomycetidae</taxon>
        <taxon>Xylariales</taxon>
        <taxon>Xylariales incertae sedis</taxon>
        <taxon>Monosporascus</taxon>
    </lineage>
</organism>
<dbReference type="EMBL" id="QJNU01000500">
    <property type="protein sequence ID" value="RYO97030.1"/>
    <property type="molecule type" value="Genomic_DNA"/>
</dbReference>
<keyword evidence="5" id="KW-1185">Reference proteome</keyword>
<keyword evidence="3" id="KW-0812">Transmembrane</keyword>
<feature type="transmembrane region" description="Helical" evidence="3">
    <location>
        <begin position="453"/>
        <end position="471"/>
    </location>
</feature>
<feature type="transmembrane region" description="Helical" evidence="3">
    <location>
        <begin position="348"/>
        <end position="370"/>
    </location>
</feature>
<evidence type="ECO:0000256" key="1">
    <source>
        <dbReference type="SAM" id="Coils"/>
    </source>
</evidence>